<protein>
    <submittedName>
        <fullName evidence="1">Uncharacterized protein</fullName>
    </submittedName>
</protein>
<evidence type="ECO:0000313" key="1">
    <source>
        <dbReference type="EMBL" id="OYO14475.1"/>
    </source>
</evidence>
<reference evidence="1 2" key="1">
    <citation type="submission" date="2017-07" db="EMBL/GenBank/DDBJ databases">
        <title>Draft whole genome sequences of clinical Proprionibacteriaceae strains.</title>
        <authorList>
            <person name="Bernier A.-M."/>
            <person name="Bernard K."/>
            <person name="Domingo M.-C."/>
        </authorList>
    </citation>
    <scope>NUCLEOTIDE SEQUENCE [LARGE SCALE GENOMIC DNA]</scope>
    <source>
        <strain evidence="1 2">NML 030167</strain>
    </source>
</reference>
<organism evidence="1 2">
    <name type="scientific">Enemella evansiae</name>
    <dbReference type="NCBI Taxonomy" id="2016499"/>
    <lineage>
        <taxon>Bacteria</taxon>
        <taxon>Bacillati</taxon>
        <taxon>Actinomycetota</taxon>
        <taxon>Actinomycetes</taxon>
        <taxon>Propionibacteriales</taxon>
        <taxon>Propionibacteriaceae</taxon>
        <taxon>Enemella</taxon>
    </lineage>
</organism>
<proteinExistence type="predicted"/>
<dbReference type="AlphaFoldDB" id="A0A255GF84"/>
<dbReference type="SUPFAM" id="SSF48239">
    <property type="entry name" value="Terpenoid cyclases/Protein prenyltransferases"/>
    <property type="match status" value="1"/>
</dbReference>
<comment type="caution">
    <text evidence="1">The sequence shown here is derived from an EMBL/GenBank/DDBJ whole genome shotgun (WGS) entry which is preliminary data.</text>
</comment>
<dbReference type="Proteomes" id="UP000215896">
    <property type="component" value="Unassembled WGS sequence"/>
</dbReference>
<dbReference type="EMBL" id="NMVO01000012">
    <property type="protein sequence ID" value="OYO14475.1"/>
    <property type="molecule type" value="Genomic_DNA"/>
</dbReference>
<name>A0A255GF84_9ACTN</name>
<dbReference type="RefSeq" id="WP_094405268.1">
    <property type="nucleotide sequence ID" value="NZ_NMVN01000016.1"/>
</dbReference>
<dbReference type="InterPro" id="IPR008930">
    <property type="entry name" value="Terpenoid_cyclase/PrenylTrfase"/>
</dbReference>
<gene>
    <name evidence="1" type="ORF">CGZ94_07720</name>
</gene>
<keyword evidence="2" id="KW-1185">Reference proteome</keyword>
<accession>A0A255GF84</accession>
<evidence type="ECO:0000313" key="2">
    <source>
        <dbReference type="Proteomes" id="UP000215896"/>
    </source>
</evidence>
<sequence length="267" mass="28982">MPGGFGRALESDCRAPEASALATLTGLDIMRAHRVPADDPLVAAACRWLVEQAETDARGRIVWSFLPPSAQASPHAPWWDQSEPGQLAETFRGFVANPGAAILAHLWRHEAAAPGAIPTELLTRVGEQVRQVVAAGIGPNEVNAHDALAHLVGESASPEPLRAEVEDWLVAVVPERVMRTEADYADYGIHPLWVVPAPDHPLAELLADEVQTALDRTIASQQPDGSWKPFWDWGSAQADEWATVESEWRGALVVRNILALKDHGRLP</sequence>